<feature type="compositionally biased region" description="Basic residues" evidence="6">
    <location>
        <begin position="38"/>
        <end position="50"/>
    </location>
</feature>
<dbReference type="InterPro" id="IPR013098">
    <property type="entry name" value="Ig_I-set"/>
</dbReference>
<feature type="region of interest" description="Disordered" evidence="6">
    <location>
        <begin position="777"/>
        <end position="862"/>
    </location>
</feature>
<dbReference type="SUPFAM" id="SSF52058">
    <property type="entry name" value="L domain-like"/>
    <property type="match status" value="1"/>
</dbReference>
<feature type="compositionally biased region" description="Polar residues" evidence="6">
    <location>
        <begin position="797"/>
        <end position="809"/>
    </location>
</feature>
<dbReference type="Proteomes" id="UP000299102">
    <property type="component" value="Unassembled WGS sequence"/>
</dbReference>
<dbReference type="Gene3D" id="2.60.40.10">
    <property type="entry name" value="Immunoglobulins"/>
    <property type="match status" value="3"/>
</dbReference>
<evidence type="ECO:0000256" key="1">
    <source>
        <dbReference type="ARBA" id="ARBA00022614"/>
    </source>
</evidence>
<dbReference type="InterPro" id="IPR036179">
    <property type="entry name" value="Ig-like_dom_sf"/>
</dbReference>
<dbReference type="PANTHER" id="PTHR45842">
    <property type="entry name" value="SYNAPTIC ADHESION-LIKE MOLECULE SALM"/>
    <property type="match status" value="1"/>
</dbReference>
<keyword evidence="5" id="KW-0325">Glycoprotein</keyword>
<dbReference type="InterPro" id="IPR050467">
    <property type="entry name" value="LRFN"/>
</dbReference>
<feature type="compositionally biased region" description="Basic and acidic residues" evidence="6">
    <location>
        <begin position="660"/>
        <end position="671"/>
    </location>
</feature>
<dbReference type="InterPro" id="IPR032675">
    <property type="entry name" value="LRR_dom_sf"/>
</dbReference>
<evidence type="ECO:0000313" key="9">
    <source>
        <dbReference type="Proteomes" id="UP000299102"/>
    </source>
</evidence>
<feature type="compositionally biased region" description="Polar residues" evidence="6">
    <location>
        <begin position="818"/>
        <end position="840"/>
    </location>
</feature>
<dbReference type="STRING" id="151549.A0A4C1T0W6"/>
<evidence type="ECO:0000259" key="7">
    <source>
        <dbReference type="PROSITE" id="PS50835"/>
    </source>
</evidence>
<accession>A0A4C1T0W6</accession>
<dbReference type="SUPFAM" id="SSF48726">
    <property type="entry name" value="Immunoglobulin"/>
    <property type="match status" value="3"/>
</dbReference>
<evidence type="ECO:0000256" key="3">
    <source>
        <dbReference type="ARBA" id="ARBA00022737"/>
    </source>
</evidence>
<dbReference type="PROSITE" id="PS51450">
    <property type="entry name" value="LRR"/>
    <property type="match status" value="1"/>
</dbReference>
<sequence length="862" mass="95337">MAASASPATVIAAVNKGNKKSLFSTASRTKNLKDKQRSNRHRRPPPHRHLNTNYNDDDDDDEGDDDGDDFISFPMPPHHTLLETTGFVADDGQQYEKAEKALAAAGILSNSGSASSTQQQPSSPLTPNNNLRVLKRNQLETVPKFVGLSSLKQLSLAHNRIQKISAEALAVLPKLKVLDLSKNYLHTVEASYFPATNRLAHLILNNNEIASISETALENMSDLLDLDLNNNRLSILPAGVFANLAKLRKLRWLTRHYQNTANQKQLQPSSQQHSNTLQAVCGETPKPMLVQEPSNQLAVKGANITMECRATSPTAASLAAADELKIKWRHDNHNIKERDRNSMLMSSTNSAYLMPYTTTETQIHHETSSNQTTIIGYLRLFNLSYESAGKYQCVVSNAFGTTYSQNLKCLLAVRLTLNQTFSIDFPAANERRLQVLREENAFVIINAKPIDSGIYTCTAESPAGEIKVNASLIVNDKPQPTIPVVRKEIVVGKSSVLECLSDVAAELNQPHREWYKDNKPFHITPTLDTDRYYFTAENELLIIVNSQSVDSGHYRCEITDNSKTYTMQMELTYLRAPRDSYNNHTANQRPRSLAALEMNGSRYNQGVEDEHQPLTEQRNFLIVTTTPNYQQLLMQRQAHEEDRTDDEHLTLEYLRLNRSHDGDHHQDHLSSKDSGTGSDAAVKRSLEDFSITLMANASTPTSTAGGLASLLETWCRASLAKQDTDEDEEYNHVPVNSITALKPNGSTGSTEDTEDFAASPTLGVSVYHMEDGDLQGLSCNNNHHSPPPPLGYKTSDIDGTNGTGNSLQDNNKDRAANNHKSSGNDASSPQHCKASTNFSKTPTSSSLPSPPPIPLRTQTVDI</sequence>
<dbReference type="InterPro" id="IPR003591">
    <property type="entry name" value="Leu-rich_rpt_typical-subtyp"/>
</dbReference>
<keyword evidence="2" id="KW-0732">Signal</keyword>
<organism evidence="8 9">
    <name type="scientific">Eumeta variegata</name>
    <name type="common">Bagworm moth</name>
    <name type="synonym">Eumeta japonica</name>
    <dbReference type="NCBI Taxonomy" id="151549"/>
    <lineage>
        <taxon>Eukaryota</taxon>
        <taxon>Metazoa</taxon>
        <taxon>Ecdysozoa</taxon>
        <taxon>Arthropoda</taxon>
        <taxon>Hexapoda</taxon>
        <taxon>Insecta</taxon>
        <taxon>Pterygota</taxon>
        <taxon>Neoptera</taxon>
        <taxon>Endopterygota</taxon>
        <taxon>Lepidoptera</taxon>
        <taxon>Glossata</taxon>
        <taxon>Ditrysia</taxon>
        <taxon>Tineoidea</taxon>
        <taxon>Psychidae</taxon>
        <taxon>Oiketicinae</taxon>
        <taxon>Eumeta</taxon>
    </lineage>
</organism>
<dbReference type="AlphaFoldDB" id="A0A4C1T0W6"/>
<dbReference type="Pfam" id="PF13855">
    <property type="entry name" value="LRR_8"/>
    <property type="match status" value="2"/>
</dbReference>
<proteinExistence type="predicted"/>
<feature type="region of interest" description="Disordered" evidence="6">
    <location>
        <begin position="660"/>
        <end position="680"/>
    </location>
</feature>
<feature type="compositionally biased region" description="Polar residues" evidence="6">
    <location>
        <begin position="734"/>
        <end position="750"/>
    </location>
</feature>
<feature type="region of interest" description="Disordered" evidence="6">
    <location>
        <begin position="722"/>
        <end position="756"/>
    </location>
</feature>
<feature type="domain" description="Ig-like" evidence="7">
    <location>
        <begin position="480"/>
        <end position="572"/>
    </location>
</feature>
<dbReference type="SMART" id="SM00369">
    <property type="entry name" value="LRR_TYP"/>
    <property type="match status" value="4"/>
</dbReference>
<dbReference type="InterPro" id="IPR003599">
    <property type="entry name" value="Ig_sub"/>
</dbReference>
<gene>
    <name evidence="8" type="primary">Lrig3</name>
    <name evidence="8" type="ORF">EVAR_73189_1</name>
</gene>
<protein>
    <submittedName>
        <fullName evidence="8">Leucine-rich repeats and immunoglobulin-like domains protein 3</fullName>
    </submittedName>
</protein>
<keyword evidence="3" id="KW-0677">Repeat</keyword>
<dbReference type="Gene3D" id="3.80.10.10">
    <property type="entry name" value="Ribonuclease Inhibitor"/>
    <property type="match status" value="2"/>
</dbReference>
<dbReference type="SMART" id="SM00409">
    <property type="entry name" value="IG"/>
    <property type="match status" value="3"/>
</dbReference>
<feature type="domain" description="Ig-like" evidence="7">
    <location>
        <begin position="287"/>
        <end position="408"/>
    </location>
</feature>
<comment type="caution">
    <text evidence="8">The sequence shown here is derived from an EMBL/GenBank/DDBJ whole genome shotgun (WGS) entry which is preliminary data.</text>
</comment>
<evidence type="ECO:0000256" key="4">
    <source>
        <dbReference type="ARBA" id="ARBA00023157"/>
    </source>
</evidence>
<dbReference type="PANTHER" id="PTHR45842:SF12">
    <property type="entry name" value="KEKKON 5, ISOFORM A"/>
    <property type="match status" value="1"/>
</dbReference>
<dbReference type="PROSITE" id="PS50835">
    <property type="entry name" value="IG_LIKE"/>
    <property type="match status" value="2"/>
</dbReference>
<dbReference type="SMART" id="SM00408">
    <property type="entry name" value="IGc2"/>
    <property type="match status" value="2"/>
</dbReference>
<evidence type="ECO:0000313" key="8">
    <source>
        <dbReference type="EMBL" id="GBP07180.1"/>
    </source>
</evidence>
<evidence type="ECO:0000256" key="5">
    <source>
        <dbReference type="ARBA" id="ARBA00023180"/>
    </source>
</evidence>
<reference evidence="8 9" key="1">
    <citation type="journal article" date="2019" name="Commun. Biol.">
        <title>The bagworm genome reveals a unique fibroin gene that provides high tensile strength.</title>
        <authorList>
            <person name="Kono N."/>
            <person name="Nakamura H."/>
            <person name="Ohtoshi R."/>
            <person name="Tomita M."/>
            <person name="Numata K."/>
            <person name="Arakawa K."/>
        </authorList>
    </citation>
    <scope>NUCLEOTIDE SEQUENCE [LARGE SCALE GENOMIC DNA]</scope>
</reference>
<name>A0A4C1T0W6_EUMVA</name>
<evidence type="ECO:0000256" key="6">
    <source>
        <dbReference type="SAM" id="MobiDB-lite"/>
    </source>
</evidence>
<dbReference type="InterPro" id="IPR001611">
    <property type="entry name" value="Leu-rich_rpt"/>
</dbReference>
<dbReference type="InterPro" id="IPR003598">
    <property type="entry name" value="Ig_sub2"/>
</dbReference>
<keyword evidence="1" id="KW-0433">Leucine-rich repeat</keyword>
<dbReference type="InterPro" id="IPR007110">
    <property type="entry name" value="Ig-like_dom"/>
</dbReference>
<dbReference type="Pfam" id="PF07679">
    <property type="entry name" value="I-set"/>
    <property type="match status" value="1"/>
</dbReference>
<keyword evidence="4" id="KW-1015">Disulfide bond</keyword>
<dbReference type="InterPro" id="IPR013783">
    <property type="entry name" value="Ig-like_fold"/>
</dbReference>
<dbReference type="EMBL" id="BGZK01004149">
    <property type="protein sequence ID" value="GBP07180.1"/>
    <property type="molecule type" value="Genomic_DNA"/>
</dbReference>
<keyword evidence="9" id="KW-1185">Reference proteome</keyword>
<dbReference type="OrthoDB" id="5917255at2759"/>
<feature type="region of interest" description="Disordered" evidence="6">
    <location>
        <begin position="15"/>
        <end position="76"/>
    </location>
</feature>
<evidence type="ECO:0000256" key="2">
    <source>
        <dbReference type="ARBA" id="ARBA00022729"/>
    </source>
</evidence>
<feature type="compositionally biased region" description="Acidic residues" evidence="6">
    <location>
        <begin position="55"/>
        <end position="69"/>
    </location>
</feature>